<evidence type="ECO:0000313" key="2">
    <source>
        <dbReference type="Proteomes" id="UP001523216"/>
    </source>
</evidence>
<organism evidence="1 2">
    <name type="scientific">Paractinoplanes hotanensis</name>
    <dbReference type="NCBI Taxonomy" id="2906497"/>
    <lineage>
        <taxon>Bacteria</taxon>
        <taxon>Bacillati</taxon>
        <taxon>Actinomycetota</taxon>
        <taxon>Actinomycetes</taxon>
        <taxon>Micromonosporales</taxon>
        <taxon>Micromonosporaceae</taxon>
        <taxon>Paractinoplanes</taxon>
    </lineage>
</organism>
<dbReference type="InterPro" id="IPR050490">
    <property type="entry name" value="Bact_solute-bd_prot1"/>
</dbReference>
<gene>
    <name evidence="1" type="ORF">LXN57_09815</name>
</gene>
<dbReference type="Proteomes" id="UP001523216">
    <property type="component" value="Unassembled WGS sequence"/>
</dbReference>
<dbReference type="SUPFAM" id="SSF53850">
    <property type="entry name" value="Periplasmic binding protein-like II"/>
    <property type="match status" value="1"/>
</dbReference>
<protein>
    <submittedName>
        <fullName evidence="1">Extracellular solute-binding protein</fullName>
    </submittedName>
</protein>
<keyword evidence="2" id="KW-1185">Reference proteome</keyword>
<accession>A0ABT0XVP2</accession>
<dbReference type="PANTHER" id="PTHR43649:SF14">
    <property type="entry name" value="BLR3389 PROTEIN"/>
    <property type="match status" value="1"/>
</dbReference>
<dbReference type="Pfam" id="PF01547">
    <property type="entry name" value="SBP_bac_1"/>
    <property type="match status" value="1"/>
</dbReference>
<dbReference type="InterPro" id="IPR006311">
    <property type="entry name" value="TAT_signal"/>
</dbReference>
<sequence>MTMHVPGTPHAGLSRRRLLGGLAAAAGAGVLSGCSSDVLSGLTASREEAGTLAYWNLFGGGDGVRMQQMLDTYQRNHAQVALSATTLAWGNPYYTKLSLATIGDKPPDVAISHLTRMKNMVEAGLLQELDPAALARHGLAADRFTPRTWEAGLVDGRAYSIPLDTHPFVMFYNTDVCEKAGLLGADGTLTPLDSPASFTDAMRRAKQVTGAYGGVVASISETSTPWRIFQSLYSQLGGQVISDQGREVVIDDAKATEVLTFLRSLTNDGLFPAVADYQGSIAMFAEGQAGFYFQGEWEISTFQTAKTPFSMTLFPHLYREGPYAVQADSHTFVLPRHPDTSPERLDRALEFVASMLGQSRTWAEGGHVPSYRPFLESAEFRDLKPQSNYAAAAEAAAYDAEAWYSGSGSNFEIVTGSAIGAVIAGQSTPAAAVARMRSALRDLARTPSPI</sequence>
<dbReference type="RefSeq" id="WP_251797718.1">
    <property type="nucleotide sequence ID" value="NZ_JAMQOL010000012.1"/>
</dbReference>
<dbReference type="PANTHER" id="PTHR43649">
    <property type="entry name" value="ARABINOSE-BINDING PROTEIN-RELATED"/>
    <property type="match status" value="1"/>
</dbReference>
<dbReference type="InterPro" id="IPR006059">
    <property type="entry name" value="SBP"/>
</dbReference>
<proteinExistence type="predicted"/>
<comment type="caution">
    <text evidence="1">The sequence shown here is derived from an EMBL/GenBank/DDBJ whole genome shotgun (WGS) entry which is preliminary data.</text>
</comment>
<name>A0ABT0XVP2_9ACTN</name>
<evidence type="ECO:0000313" key="1">
    <source>
        <dbReference type="EMBL" id="MCM4077863.1"/>
    </source>
</evidence>
<dbReference type="Gene3D" id="3.40.190.10">
    <property type="entry name" value="Periplasmic binding protein-like II"/>
    <property type="match status" value="1"/>
</dbReference>
<reference evidence="1 2" key="1">
    <citation type="submission" date="2022-06" db="EMBL/GenBank/DDBJ databases">
        <title>Actinoplanes abujensis sp. nov., isolated from Nigerian arid soil.</title>
        <authorList>
            <person name="Ding P."/>
        </authorList>
    </citation>
    <scope>NUCLEOTIDE SEQUENCE [LARGE SCALE GENOMIC DNA]</scope>
    <source>
        <strain evidence="2">TRM88002</strain>
    </source>
</reference>
<dbReference type="EMBL" id="JAMQOL010000012">
    <property type="protein sequence ID" value="MCM4077863.1"/>
    <property type="molecule type" value="Genomic_DNA"/>
</dbReference>
<dbReference type="PROSITE" id="PS51318">
    <property type="entry name" value="TAT"/>
    <property type="match status" value="1"/>
</dbReference>